<dbReference type="SUPFAM" id="SSF69572">
    <property type="entry name" value="Activating enzymes of the ubiquitin-like proteins"/>
    <property type="match status" value="1"/>
</dbReference>
<gene>
    <name evidence="2" type="ORF">DY048_07785</name>
</gene>
<dbReference type="PANTHER" id="PTHR10953:SF102">
    <property type="entry name" value="ADENYLYLTRANSFERASE AND SULFURTRANSFERASE MOCS3"/>
    <property type="match status" value="1"/>
</dbReference>
<dbReference type="Pfam" id="PF00899">
    <property type="entry name" value="ThiF"/>
    <property type="match status" value="1"/>
</dbReference>
<evidence type="ECO:0000259" key="1">
    <source>
        <dbReference type="Pfam" id="PF00899"/>
    </source>
</evidence>
<organism evidence="2 3">
    <name type="scientific">Apilactobacillus timberlakei</name>
    <dbReference type="NCBI Taxonomy" id="2008380"/>
    <lineage>
        <taxon>Bacteria</taxon>
        <taxon>Bacillati</taxon>
        <taxon>Bacillota</taxon>
        <taxon>Bacilli</taxon>
        <taxon>Lactobacillales</taxon>
        <taxon>Lactobacillaceae</taxon>
        <taxon>Apilactobacillus</taxon>
    </lineage>
</organism>
<evidence type="ECO:0000313" key="3">
    <source>
        <dbReference type="Proteomes" id="UP000767392"/>
    </source>
</evidence>
<accession>A0ABY2YRC3</accession>
<feature type="domain" description="THIF-type NAD/FAD binding fold" evidence="1">
    <location>
        <begin position="110"/>
        <end position="196"/>
    </location>
</feature>
<name>A0ABY2YRC3_9LACO</name>
<dbReference type="SUPFAM" id="SSF46785">
    <property type="entry name" value="Winged helix' DNA-binding domain"/>
    <property type="match status" value="1"/>
</dbReference>
<keyword evidence="3" id="KW-1185">Reference proteome</keyword>
<proteinExistence type="predicted"/>
<dbReference type="InterPro" id="IPR045886">
    <property type="entry name" value="ThiF/MoeB/HesA"/>
</dbReference>
<dbReference type="Gene3D" id="3.40.50.720">
    <property type="entry name" value="NAD(P)-binding Rossmann-like Domain"/>
    <property type="match status" value="1"/>
</dbReference>
<dbReference type="Proteomes" id="UP000767392">
    <property type="component" value="Unassembled WGS sequence"/>
</dbReference>
<dbReference type="InterPro" id="IPR000594">
    <property type="entry name" value="ThiF_NAD_FAD-bd"/>
</dbReference>
<dbReference type="EMBL" id="QUAM01000009">
    <property type="protein sequence ID" value="TPR12289.1"/>
    <property type="molecule type" value="Genomic_DNA"/>
</dbReference>
<comment type="caution">
    <text evidence="2">The sequence shown here is derived from an EMBL/GenBank/DDBJ whole genome shotgun (WGS) entry which is preliminary data.</text>
</comment>
<reference evidence="2 3" key="1">
    <citation type="submission" date="2018-08" db="EMBL/GenBank/DDBJ databases">
        <title>Comparative genomics of wild bee and flower associated Lactobacillus reveals potential adaptation to the bee host.</title>
        <authorList>
            <person name="Vuong H.Q."/>
            <person name="Mcfrederick Q.S."/>
        </authorList>
    </citation>
    <scope>NUCLEOTIDE SEQUENCE [LARGE SCALE GENOMIC DNA]</scope>
    <source>
        <strain evidence="2 3">HV_04</strain>
    </source>
</reference>
<dbReference type="InterPro" id="IPR036390">
    <property type="entry name" value="WH_DNA-bd_sf"/>
</dbReference>
<dbReference type="RefSeq" id="WP_105988479.1">
    <property type="nucleotide sequence ID" value="NZ_POST01000008.1"/>
</dbReference>
<dbReference type="PANTHER" id="PTHR10953">
    <property type="entry name" value="UBIQUITIN-ACTIVATING ENZYME E1"/>
    <property type="match status" value="1"/>
</dbReference>
<sequence length="598" mass="71268">MKTYGTNTGIIFNKDSNGSIYIYSNTPLLKSAIHTSNDNITWKILKLLRTPKTFIEIKKHFNIEQQSLIKIIKVLLEKELLVEDPLKNDDKWFRLERFINALPQKKYKKYRDKIENINILILGLGTAGSYSLELLSKIGLKNFILVDNDKVEEKNIISQNYRKKDIGNSKIESLRERYESCNIICIKKNIETYQDIKKIIKKYSPKYFLSDADDSSLVIQILKNIFKEFPSIKIIESGYNPLLAQTELISLENYKYYLQKFVSVEKTFLIKNKFNGIADNSGIIFHAISDAFFASKIIFDDITKIASSNFGEFNFLENKYFLDNTYYIDDFKKYTNRYIHDNNFVCPSVHIKDKNIALQKIEKLNNKSKIFVYSKTRWNIFKYFLNLNVPEEKIFSDNENLNKYLIEFCSKEFNKSIFKPKDMFNNNLFIPRHSYAVKRSYTELLTNGNTRIYMNNNVESKEIEFIHEYMHTIAFKVTKDQFTHEKFVLEYMIQFILYLKEKNIKLFNYIGKKLIKYIQGNYLDLFTILEKEKMDYLNDNKTFYKEMNKYGLNLSYKKLSRIIKKYTSNKKIFYYLKYTIPIKDNFYDIRKLVNELNI</sequence>
<evidence type="ECO:0000313" key="2">
    <source>
        <dbReference type="EMBL" id="TPR12289.1"/>
    </source>
</evidence>
<protein>
    <recommendedName>
        <fullName evidence="1">THIF-type NAD/FAD binding fold domain-containing protein</fullName>
    </recommendedName>
</protein>
<dbReference type="InterPro" id="IPR035985">
    <property type="entry name" value="Ubiquitin-activating_enz"/>
</dbReference>